<comment type="function">
    <text evidence="2 19">Cell wall formation.</text>
</comment>
<dbReference type="SUPFAM" id="SSF56194">
    <property type="entry name" value="Uridine diphospho-N-Acetylenolpyruvylglucosamine reductase, MurB, C-terminal domain"/>
    <property type="match status" value="1"/>
</dbReference>
<dbReference type="InterPro" id="IPR036635">
    <property type="entry name" value="MurB_C_sf"/>
</dbReference>
<keyword evidence="16 19" id="KW-0961">Cell wall biogenesis/degradation</keyword>
<keyword evidence="22" id="KW-1185">Reference proteome</keyword>
<evidence type="ECO:0000313" key="21">
    <source>
        <dbReference type="EMBL" id="GAA0740601.1"/>
    </source>
</evidence>
<evidence type="ECO:0000256" key="10">
    <source>
        <dbReference type="ARBA" id="ARBA00022827"/>
    </source>
</evidence>
<protein>
    <recommendedName>
        <fullName evidence="6 19">UDP-N-acetylenolpyruvoylglucosamine reductase</fullName>
        <ecNumber evidence="5 19">1.3.1.98</ecNumber>
    </recommendedName>
    <alternativeName>
        <fullName evidence="17 19">UDP-N-acetylmuramate dehydrogenase</fullName>
    </alternativeName>
</protein>
<name>A0ABP3UUX2_9BURK</name>
<dbReference type="InterPro" id="IPR011601">
    <property type="entry name" value="MurB_C"/>
</dbReference>
<feature type="active site" evidence="19">
    <location>
        <position position="310"/>
    </location>
</feature>
<dbReference type="PANTHER" id="PTHR21071:SF4">
    <property type="entry name" value="UDP-N-ACETYLENOLPYRUVOYLGLUCOSAMINE REDUCTASE"/>
    <property type="match status" value="1"/>
</dbReference>
<evidence type="ECO:0000256" key="12">
    <source>
        <dbReference type="ARBA" id="ARBA00022960"/>
    </source>
</evidence>
<keyword evidence="15 19" id="KW-0131">Cell cycle</keyword>
<comment type="pathway">
    <text evidence="4 19">Cell wall biogenesis; peptidoglycan biosynthesis.</text>
</comment>
<evidence type="ECO:0000256" key="13">
    <source>
        <dbReference type="ARBA" id="ARBA00022984"/>
    </source>
</evidence>
<evidence type="ECO:0000256" key="1">
    <source>
        <dbReference type="ARBA" id="ARBA00001974"/>
    </source>
</evidence>
<keyword evidence="9 19" id="KW-0285">Flavoprotein</keyword>
<keyword evidence="11 19" id="KW-0521">NADP</keyword>
<sequence length="330" mass="35398">MHVIDAPRLLDFAGLVAALAQLPELRLRQGVPLRSLSRWQIGGPARVVAEPLSVAATAQALRLIKAHGAPLLVIGDGSNLLFDDEGFDGVVLHIGRAMSSMRIEGRRVVAQAGIWTPIFARRVGCAGLSGAEHAVGIPGTLGGLVVMNGGSLRKGIGENLVSVTCLDHDGETRVLSHDECGFAYRTSVLQTRELIVVEAEFEFAPGEAREIRREMIKIMAARRKKFPLRLPNCGSVFLSNPAMYDTVGPPGKAIEEAGLRGTRIGDAQIAPEHGNFIVNLGAARSADVLALIGLVRKAVYERTRFWLDCEVRHVSSNGHLTPAHIPAEAL</sequence>
<dbReference type="EC" id="1.3.1.98" evidence="5 19"/>
<comment type="catalytic activity">
    <reaction evidence="18 19">
        <text>UDP-N-acetyl-alpha-D-muramate + NADP(+) = UDP-N-acetyl-3-O-(1-carboxyvinyl)-alpha-D-glucosamine + NADPH + H(+)</text>
        <dbReference type="Rhea" id="RHEA:12248"/>
        <dbReference type="ChEBI" id="CHEBI:15378"/>
        <dbReference type="ChEBI" id="CHEBI:57783"/>
        <dbReference type="ChEBI" id="CHEBI:58349"/>
        <dbReference type="ChEBI" id="CHEBI:68483"/>
        <dbReference type="ChEBI" id="CHEBI:70757"/>
        <dbReference type="EC" id="1.3.1.98"/>
    </reaction>
</comment>
<dbReference type="Proteomes" id="UP001500279">
    <property type="component" value="Unassembled WGS sequence"/>
</dbReference>
<dbReference type="InterPro" id="IPR016167">
    <property type="entry name" value="FAD-bd_PCMH_sub1"/>
</dbReference>
<evidence type="ECO:0000256" key="11">
    <source>
        <dbReference type="ARBA" id="ARBA00022857"/>
    </source>
</evidence>
<evidence type="ECO:0000256" key="19">
    <source>
        <dbReference type="HAMAP-Rule" id="MF_00037"/>
    </source>
</evidence>
<feature type="active site" evidence="19">
    <location>
        <position position="185"/>
    </location>
</feature>
<dbReference type="EMBL" id="BAAAEW010000003">
    <property type="protein sequence ID" value="GAA0740601.1"/>
    <property type="molecule type" value="Genomic_DNA"/>
</dbReference>
<comment type="subcellular location">
    <subcellularLocation>
        <location evidence="3 19">Cytoplasm</location>
    </subcellularLocation>
</comment>
<evidence type="ECO:0000256" key="4">
    <source>
        <dbReference type="ARBA" id="ARBA00004752"/>
    </source>
</evidence>
<evidence type="ECO:0000256" key="7">
    <source>
        <dbReference type="ARBA" id="ARBA00022490"/>
    </source>
</evidence>
<comment type="cofactor">
    <cofactor evidence="1 19">
        <name>FAD</name>
        <dbReference type="ChEBI" id="CHEBI:57692"/>
    </cofactor>
</comment>
<dbReference type="InterPro" id="IPR016166">
    <property type="entry name" value="FAD-bd_PCMH"/>
</dbReference>
<comment type="caution">
    <text evidence="21">The sequence shown here is derived from an EMBL/GenBank/DDBJ whole genome shotgun (WGS) entry which is preliminary data.</text>
</comment>
<evidence type="ECO:0000256" key="5">
    <source>
        <dbReference type="ARBA" id="ARBA00012518"/>
    </source>
</evidence>
<organism evidence="21 22">
    <name type="scientific">Ideonella azotifigens</name>
    <dbReference type="NCBI Taxonomy" id="513160"/>
    <lineage>
        <taxon>Bacteria</taxon>
        <taxon>Pseudomonadati</taxon>
        <taxon>Pseudomonadota</taxon>
        <taxon>Betaproteobacteria</taxon>
        <taxon>Burkholderiales</taxon>
        <taxon>Sphaerotilaceae</taxon>
        <taxon>Ideonella</taxon>
    </lineage>
</organism>
<evidence type="ECO:0000256" key="15">
    <source>
        <dbReference type="ARBA" id="ARBA00023306"/>
    </source>
</evidence>
<proteinExistence type="inferred from homology"/>
<comment type="similarity">
    <text evidence="19">Belongs to the MurB family.</text>
</comment>
<dbReference type="Gene3D" id="3.90.78.10">
    <property type="entry name" value="UDP-N-acetylenolpyruvoylglucosamine reductase, C-terminal domain"/>
    <property type="match status" value="1"/>
</dbReference>
<dbReference type="InterPro" id="IPR003170">
    <property type="entry name" value="MurB"/>
</dbReference>
<evidence type="ECO:0000256" key="18">
    <source>
        <dbReference type="ARBA" id="ARBA00048914"/>
    </source>
</evidence>
<evidence type="ECO:0000256" key="6">
    <source>
        <dbReference type="ARBA" id="ARBA00015188"/>
    </source>
</evidence>
<feature type="domain" description="FAD-binding PCMH-type" evidence="20">
    <location>
        <begin position="40"/>
        <end position="206"/>
    </location>
</feature>
<accession>A0ABP3UUX2</accession>
<keyword evidence="10 19" id="KW-0274">FAD</keyword>
<keyword evidence="7 19" id="KW-0963">Cytoplasm</keyword>
<evidence type="ECO:0000256" key="17">
    <source>
        <dbReference type="ARBA" id="ARBA00031026"/>
    </source>
</evidence>
<keyword evidence="13 19" id="KW-0573">Peptidoglycan synthesis</keyword>
<reference evidence="22" key="1">
    <citation type="journal article" date="2019" name="Int. J. Syst. Evol. Microbiol.">
        <title>The Global Catalogue of Microorganisms (GCM) 10K type strain sequencing project: providing services to taxonomists for standard genome sequencing and annotation.</title>
        <authorList>
            <consortium name="The Broad Institute Genomics Platform"/>
            <consortium name="The Broad Institute Genome Sequencing Center for Infectious Disease"/>
            <person name="Wu L."/>
            <person name="Ma J."/>
        </authorList>
    </citation>
    <scope>NUCLEOTIDE SEQUENCE [LARGE SCALE GENOMIC DNA]</scope>
    <source>
        <strain evidence="22">JCM 15503</strain>
    </source>
</reference>
<dbReference type="PROSITE" id="PS51387">
    <property type="entry name" value="FAD_PCMH"/>
    <property type="match status" value="1"/>
</dbReference>
<dbReference type="PANTHER" id="PTHR21071">
    <property type="entry name" value="UDP-N-ACETYLENOLPYRUVOYLGLUCOSAMINE REDUCTASE"/>
    <property type="match status" value="1"/>
</dbReference>
<dbReference type="Pfam" id="PF02873">
    <property type="entry name" value="MurB_C"/>
    <property type="match status" value="1"/>
</dbReference>
<keyword evidence="8 19" id="KW-0132">Cell division</keyword>
<dbReference type="HAMAP" id="MF_00037">
    <property type="entry name" value="MurB"/>
    <property type="match status" value="1"/>
</dbReference>
<dbReference type="InterPro" id="IPR016169">
    <property type="entry name" value="FAD-bd_PCMH_sub2"/>
</dbReference>
<evidence type="ECO:0000259" key="20">
    <source>
        <dbReference type="PROSITE" id="PS51387"/>
    </source>
</evidence>
<keyword evidence="12 19" id="KW-0133">Cell shape</keyword>
<dbReference type="SUPFAM" id="SSF56176">
    <property type="entry name" value="FAD-binding/transporter-associated domain-like"/>
    <property type="match status" value="1"/>
</dbReference>
<evidence type="ECO:0000256" key="3">
    <source>
        <dbReference type="ARBA" id="ARBA00004496"/>
    </source>
</evidence>
<dbReference type="InterPro" id="IPR006094">
    <property type="entry name" value="Oxid_FAD_bind_N"/>
</dbReference>
<evidence type="ECO:0000256" key="8">
    <source>
        <dbReference type="ARBA" id="ARBA00022618"/>
    </source>
</evidence>
<dbReference type="Gene3D" id="3.30.465.10">
    <property type="match status" value="1"/>
</dbReference>
<dbReference type="NCBIfam" id="NF010480">
    <property type="entry name" value="PRK13905.1"/>
    <property type="match status" value="1"/>
</dbReference>
<dbReference type="Pfam" id="PF01565">
    <property type="entry name" value="FAD_binding_4"/>
    <property type="match status" value="1"/>
</dbReference>
<dbReference type="Gene3D" id="3.30.43.10">
    <property type="entry name" value="Uridine Diphospho-n-acetylenolpyruvylglucosamine Reductase, domain 2"/>
    <property type="match status" value="1"/>
</dbReference>
<evidence type="ECO:0000256" key="9">
    <source>
        <dbReference type="ARBA" id="ARBA00022630"/>
    </source>
</evidence>
<evidence type="ECO:0000256" key="2">
    <source>
        <dbReference type="ARBA" id="ARBA00003921"/>
    </source>
</evidence>
<feature type="active site" description="Proton donor" evidence="19">
    <location>
        <position position="235"/>
    </location>
</feature>
<dbReference type="InterPro" id="IPR036318">
    <property type="entry name" value="FAD-bd_PCMH-like_sf"/>
</dbReference>
<evidence type="ECO:0000256" key="14">
    <source>
        <dbReference type="ARBA" id="ARBA00023002"/>
    </source>
</evidence>
<evidence type="ECO:0000313" key="22">
    <source>
        <dbReference type="Proteomes" id="UP001500279"/>
    </source>
</evidence>
<keyword evidence="14 19" id="KW-0560">Oxidoreductase</keyword>
<dbReference type="NCBIfam" id="TIGR00179">
    <property type="entry name" value="murB"/>
    <property type="match status" value="1"/>
</dbReference>
<gene>
    <name evidence="21" type="primary">murB_2</name>
    <name evidence="19" type="synonym">murB</name>
    <name evidence="21" type="ORF">GCM10009107_02370</name>
</gene>
<evidence type="ECO:0000256" key="16">
    <source>
        <dbReference type="ARBA" id="ARBA00023316"/>
    </source>
</evidence>